<dbReference type="Pfam" id="PF00514">
    <property type="entry name" value="Arm"/>
    <property type="match status" value="1"/>
</dbReference>
<dbReference type="EMBL" id="JALJOQ010000111">
    <property type="protein sequence ID" value="KAK9797020.1"/>
    <property type="molecule type" value="Genomic_DNA"/>
</dbReference>
<dbReference type="PANTHER" id="PTHR23315:SF7">
    <property type="entry name" value="U-BOX DOMAIN-CONTAINING PROTEIN 4"/>
    <property type="match status" value="1"/>
</dbReference>
<evidence type="ECO:0000256" key="1">
    <source>
        <dbReference type="ARBA" id="ARBA00022786"/>
    </source>
</evidence>
<evidence type="ECO:0000313" key="4">
    <source>
        <dbReference type="EMBL" id="KAK9797020.1"/>
    </source>
</evidence>
<proteinExistence type="predicted"/>
<dbReference type="InterPro" id="IPR016024">
    <property type="entry name" value="ARM-type_fold"/>
</dbReference>
<dbReference type="PANTHER" id="PTHR23315">
    <property type="entry name" value="U BOX DOMAIN-CONTAINING"/>
    <property type="match status" value="1"/>
</dbReference>
<evidence type="ECO:0000313" key="5">
    <source>
        <dbReference type="Proteomes" id="UP001465755"/>
    </source>
</evidence>
<reference evidence="4 5" key="1">
    <citation type="journal article" date="2024" name="Nat. Commun.">
        <title>Phylogenomics reveals the evolutionary origins of lichenization in chlorophyte algae.</title>
        <authorList>
            <person name="Puginier C."/>
            <person name="Libourel C."/>
            <person name="Otte J."/>
            <person name="Skaloud P."/>
            <person name="Haon M."/>
            <person name="Grisel S."/>
            <person name="Petersen M."/>
            <person name="Berrin J.G."/>
            <person name="Delaux P.M."/>
            <person name="Dal Grande F."/>
            <person name="Keller J."/>
        </authorList>
    </citation>
    <scope>NUCLEOTIDE SEQUENCE [LARGE SCALE GENOMIC DNA]</scope>
    <source>
        <strain evidence="4 5">SAG 2036</strain>
    </source>
</reference>
<evidence type="ECO:0008006" key="6">
    <source>
        <dbReference type="Google" id="ProtNLM"/>
    </source>
</evidence>
<dbReference type="InterPro" id="IPR011989">
    <property type="entry name" value="ARM-like"/>
</dbReference>
<comment type="caution">
    <text evidence="4">The sequence shown here is derived from an EMBL/GenBank/DDBJ whole genome shotgun (WGS) entry which is preliminary data.</text>
</comment>
<evidence type="ECO:0000256" key="2">
    <source>
        <dbReference type="PROSITE-ProRule" id="PRU00259"/>
    </source>
</evidence>
<accession>A0AAW1NXX3</accession>
<feature type="region of interest" description="Disordered" evidence="3">
    <location>
        <begin position="225"/>
        <end position="259"/>
    </location>
</feature>
<name>A0AAW1NXX3_9CHLO</name>
<keyword evidence="5" id="KW-1185">Reference proteome</keyword>
<evidence type="ECO:0000256" key="3">
    <source>
        <dbReference type="SAM" id="MobiDB-lite"/>
    </source>
</evidence>
<dbReference type="PROSITE" id="PS50176">
    <property type="entry name" value="ARM_REPEAT"/>
    <property type="match status" value="2"/>
</dbReference>
<dbReference type="Gene3D" id="1.25.10.10">
    <property type="entry name" value="Leucine-rich Repeat Variant"/>
    <property type="match status" value="5"/>
</dbReference>
<feature type="region of interest" description="Disordered" evidence="3">
    <location>
        <begin position="738"/>
        <end position="762"/>
    </location>
</feature>
<keyword evidence="1" id="KW-0833">Ubl conjugation pathway</keyword>
<protein>
    <recommendedName>
        <fullName evidence="6">Vacuolar protein 8</fullName>
    </recommendedName>
</protein>
<gene>
    <name evidence="4" type="ORF">WJX73_007524</name>
</gene>
<feature type="compositionally biased region" description="Polar residues" evidence="3">
    <location>
        <begin position="247"/>
        <end position="259"/>
    </location>
</feature>
<feature type="repeat" description="ARM" evidence="2">
    <location>
        <begin position="644"/>
        <end position="686"/>
    </location>
</feature>
<dbReference type="Proteomes" id="UP001465755">
    <property type="component" value="Unassembled WGS sequence"/>
</dbReference>
<dbReference type="AlphaFoldDB" id="A0AAW1NXX3"/>
<dbReference type="SMART" id="SM00185">
    <property type="entry name" value="ARM"/>
    <property type="match status" value="14"/>
</dbReference>
<dbReference type="InterPro" id="IPR000225">
    <property type="entry name" value="Armadillo"/>
</dbReference>
<feature type="compositionally biased region" description="Polar residues" evidence="3">
    <location>
        <begin position="749"/>
        <end position="762"/>
    </location>
</feature>
<organism evidence="4 5">
    <name type="scientific">Symbiochloris irregularis</name>
    <dbReference type="NCBI Taxonomy" id="706552"/>
    <lineage>
        <taxon>Eukaryota</taxon>
        <taxon>Viridiplantae</taxon>
        <taxon>Chlorophyta</taxon>
        <taxon>core chlorophytes</taxon>
        <taxon>Trebouxiophyceae</taxon>
        <taxon>Trebouxiales</taxon>
        <taxon>Trebouxiaceae</taxon>
        <taxon>Symbiochloris</taxon>
    </lineage>
</organism>
<sequence>MVLSIATIYENAQTPWEPVLTATERDCLLLGRLVERTHLVLKEAQTSTNAARDDTAKLLRAIRDLSKAVRVCTQYVEALNCRGRLDMLLASASVSMDLQDRILDLTEAVDALNACKPKCAADVQEHFEFVGAQLQKARIMGDSGIEQMLHSLLREVTLRHMHCGDTKLLNKLLDQLAGLLTGSEDQPALVVAEAETLRACAAAEMDPVQAFFMVQVAEVLGERYQRKAKEKNRPSAVQLPRLRVPVRSSQTGSPPQEQPLQHAISAWVMLPPDLFSSPRTSSEGASAQPGSPLQWWGDRRSSRSLLTLGEQAAVHTQERLMRIPSTAVLEKVLSGGVRESAGILTPTIMSPPRTPRLHSSHSMGAFFVSSTSAVPDTVFDDSITLEQLGETWPDDVTVLAKVLDQKDPVTRHVAATVLALGADHDPAVREQLCQAGVINTLVGMLGAWEEALAADAAQLLRFLAREAPARAEMRESGAVPALLLLIQRGTDATVEAATRCLANVICDSEMSSAAAATAGAVAMLVAMLRCGRDCLEQVAAAALANMLKGSPHRQSLAIQAGALKALVTLLHSGSITSQTVAARALAPLVLSDSNKRDVVRDGVVPLLTKMLDNALDGVQVGGAVAIAGLAANSEEIQAEIGRTGCIQRLVSLLEDGSAAAVQAAADALASLAGWTENQGSIIAAGALPTLLLRMTDGSPGMRSAAARCLRNVTASASKEIKSVVAHNGGAKACIDLLSEVHPPQPPPSTRTSGGPATTTDTPSKLSELALNILWNLAFRSEANRNQLGRLGVVPPLVGILMRGSSTGALRQQAARLLASVISQHQENHHEAVSKGAIVPLVAMLSGSDADKAAAAHALSILAAQEGSHEAMAAAQTLPALLAALHQTQDAEAGDAIVRALGNRVCSQTCLPERTVTGACQQASPRLQAMLASPSASSRQAAVVAAGNLACHGQETQKSLMEAGVLPELVGLLAASFSTAERLEAAHALSSITAGNAEVAHAVVDLQPLPHLVALLTLPDLSAQTAAAMCLAELSEQCHMQEEIADSGILPKLVQLVQEGGADGQEAAARILCTLVTDPSLKEEMLSLDCAPAVLTLLEVGSAHGHGLAVDLLQSLDDDSFTIPLPYSSPSPSTDFLSGEVSRC</sequence>
<feature type="repeat" description="ARM" evidence="2">
    <location>
        <begin position="561"/>
        <end position="603"/>
    </location>
</feature>
<dbReference type="SUPFAM" id="SSF48371">
    <property type="entry name" value="ARM repeat"/>
    <property type="match status" value="2"/>
</dbReference>